<evidence type="ECO:0000313" key="3">
    <source>
        <dbReference type="Proteomes" id="UP000469870"/>
    </source>
</evidence>
<evidence type="ECO:0000256" key="1">
    <source>
        <dbReference type="SAM" id="Coils"/>
    </source>
</evidence>
<dbReference type="Proteomes" id="UP000469870">
    <property type="component" value="Unassembled WGS sequence"/>
</dbReference>
<sequence length="111" mass="13411">MGLQKEFRKLKLETDYMKSEIDKAEQEIAQIQKVYMKRTPNHRRKEKLNQLSNKRELKRDLVQFNDLYNNYDGNFERLNEKTLKTLELAKIQYKAKMEKLEEISKELKGGE</sequence>
<proteinExistence type="predicted"/>
<dbReference type="EMBL" id="WJQR01000001">
    <property type="protein sequence ID" value="MRI80706.1"/>
    <property type="molecule type" value="Genomic_DNA"/>
</dbReference>
<evidence type="ECO:0000313" key="2">
    <source>
        <dbReference type="EMBL" id="MRI80706.1"/>
    </source>
</evidence>
<name>A0A844BW53_9LACT</name>
<organism evidence="2 3">
    <name type="scientific">Fundicoccus ignavus</name>
    <dbReference type="NCBI Taxonomy" id="2664442"/>
    <lineage>
        <taxon>Bacteria</taxon>
        <taxon>Bacillati</taxon>
        <taxon>Bacillota</taxon>
        <taxon>Bacilli</taxon>
        <taxon>Lactobacillales</taxon>
        <taxon>Aerococcaceae</taxon>
        <taxon>Fundicoccus</taxon>
    </lineage>
</organism>
<keyword evidence="1" id="KW-0175">Coiled coil</keyword>
<feature type="coiled-coil region" evidence="1">
    <location>
        <begin position="7"/>
        <end position="34"/>
    </location>
</feature>
<gene>
    <name evidence="2" type="ORF">GIY11_01490</name>
</gene>
<dbReference type="AlphaFoldDB" id="A0A844BW53"/>
<comment type="caution">
    <text evidence="2">The sequence shown here is derived from an EMBL/GenBank/DDBJ whole genome shotgun (WGS) entry which is preliminary data.</text>
</comment>
<accession>A0A844BW53</accession>
<protein>
    <submittedName>
        <fullName evidence="2">Uncharacterized protein</fullName>
    </submittedName>
</protein>
<dbReference type="RefSeq" id="WP_153861195.1">
    <property type="nucleotide sequence ID" value="NZ_WJQR01000001.1"/>
</dbReference>
<reference evidence="2 3" key="1">
    <citation type="submission" date="2019-11" db="EMBL/GenBank/DDBJ databases">
        <title>Characterisation of Fundicoccus ignavus gen. nov. sp. nov., a novel genus of the family Aerococcaceae isolated from bulk tank milk.</title>
        <authorList>
            <person name="Siebert A."/>
            <person name="Huptas C."/>
            <person name="Wenning M."/>
            <person name="Scherer S."/>
            <person name="Doll E.V."/>
        </authorList>
    </citation>
    <scope>NUCLEOTIDE SEQUENCE [LARGE SCALE GENOMIC DNA]</scope>
    <source>
        <strain evidence="2 3">DSM 109653</strain>
    </source>
</reference>